<dbReference type="RefSeq" id="WP_006966100.1">
    <property type="nucleotide sequence ID" value="NZ_CAVK010000232.1"/>
</dbReference>
<comment type="similarity">
    <text evidence="1">Belongs to the short-chain dehydrogenases/reductases (SDR) family.</text>
</comment>
<protein>
    <submittedName>
        <fullName evidence="2">3-oxoacyl-[acyl-carrier protein] reductase</fullName>
        <ecNumber evidence="2">1.1.1.100</ecNumber>
    </submittedName>
</protein>
<dbReference type="PANTHER" id="PTHR42879">
    <property type="entry name" value="3-OXOACYL-(ACYL-CARRIER-PROTEIN) REDUCTASE"/>
    <property type="match status" value="1"/>
</dbReference>
<keyword evidence="2" id="KW-0560">Oxidoreductase</keyword>
<dbReference type="SUPFAM" id="SSF51735">
    <property type="entry name" value="NAD(P)-binding Rossmann-fold domains"/>
    <property type="match status" value="1"/>
</dbReference>
<organism evidence="2 3">
    <name type="scientific">Sphingobium indicum BiD32</name>
    <dbReference type="NCBI Taxonomy" id="1301087"/>
    <lineage>
        <taxon>Bacteria</taxon>
        <taxon>Pseudomonadati</taxon>
        <taxon>Pseudomonadota</taxon>
        <taxon>Alphaproteobacteria</taxon>
        <taxon>Sphingomonadales</taxon>
        <taxon>Sphingomonadaceae</taxon>
        <taxon>Sphingobium</taxon>
    </lineage>
</organism>
<dbReference type="EC" id="1.1.1.100" evidence="2"/>
<dbReference type="InterPro" id="IPR002347">
    <property type="entry name" value="SDR_fam"/>
</dbReference>
<accession>N1MRH0</accession>
<comment type="caution">
    <text evidence="2">The sequence shown here is derived from an EMBL/GenBank/DDBJ whole genome shotgun (WGS) entry which is preliminary data.</text>
</comment>
<reference evidence="3" key="2">
    <citation type="submission" date="2013-04" db="EMBL/GenBank/DDBJ databases">
        <title>Bisphenol A degrading Sphingobium sp. strain BiD32.</title>
        <authorList>
            <person name="Nielsen J.L."/>
            <person name="Zhou N.A."/>
            <person name="Kjeldal H."/>
        </authorList>
    </citation>
    <scope>NUCLEOTIDE SEQUENCE [LARGE SCALE GENOMIC DNA]</scope>
    <source>
        <strain evidence="3">BiD32</strain>
    </source>
</reference>
<dbReference type="InterPro" id="IPR050259">
    <property type="entry name" value="SDR"/>
</dbReference>
<reference evidence="2 3" key="1">
    <citation type="submission" date="2013-03" db="EMBL/GenBank/DDBJ databases">
        <authorList>
            <person name="Le V."/>
        </authorList>
    </citation>
    <scope>NUCLEOTIDE SEQUENCE [LARGE SCALE GENOMIC DNA]</scope>
    <source>
        <strain evidence="2 3">BiD32</strain>
    </source>
</reference>
<dbReference type="GO" id="GO:0004316">
    <property type="term" value="F:3-oxoacyl-[acyl-carrier-protein] reductase (NADPH) activity"/>
    <property type="evidence" value="ECO:0007669"/>
    <property type="project" value="UniProtKB-EC"/>
</dbReference>
<dbReference type="AlphaFoldDB" id="N1MRH0"/>
<keyword evidence="3" id="KW-1185">Reference proteome</keyword>
<dbReference type="InterPro" id="IPR036291">
    <property type="entry name" value="NAD(P)-bd_dom_sf"/>
</dbReference>
<name>N1MRH0_9SPHN</name>
<proteinExistence type="inferred from homology"/>
<sequence length="294" mass="31636">MGQQAEGWMTLNGTSLDRCHDFRAAMNELRRTGSASHCCGKKQMKKETGGAIVLGGSGGLGSAIVRRLAQDWQHVDLTYRKNSEAARNLKEELSSVSSLAAHQLDISDEAQLEEVLQAAHARSGALRAIVFSTGMHIPQTYVSKLRPDQWREAVQTELMGFIALVRRALPILRETRGSIVNVGSVAPHRFVIGDALSSVPKAGTEAMCRAVAKEEGRFGVRINTVAPGIMQVGIGGQLMDTIYNSEIWENSRRSTPLQRFGNGEDIAGAVAFLCSSEAGFITGQTLIADGGLSL</sequence>
<dbReference type="PRINTS" id="PR00081">
    <property type="entry name" value="GDHRDH"/>
</dbReference>
<evidence type="ECO:0000256" key="1">
    <source>
        <dbReference type="ARBA" id="ARBA00006484"/>
    </source>
</evidence>
<gene>
    <name evidence="2" type="ORF">EBBID32_41800</name>
</gene>
<evidence type="ECO:0000313" key="2">
    <source>
        <dbReference type="EMBL" id="CCW19810.1"/>
    </source>
</evidence>
<dbReference type="EMBL" id="CAVK010000232">
    <property type="protein sequence ID" value="CCW19810.1"/>
    <property type="molecule type" value="Genomic_DNA"/>
</dbReference>
<dbReference type="Gene3D" id="3.40.50.720">
    <property type="entry name" value="NAD(P)-binding Rossmann-like Domain"/>
    <property type="match status" value="1"/>
</dbReference>
<dbReference type="Pfam" id="PF13561">
    <property type="entry name" value="adh_short_C2"/>
    <property type="match status" value="1"/>
</dbReference>
<dbReference type="CDD" id="cd05233">
    <property type="entry name" value="SDR_c"/>
    <property type="match status" value="1"/>
</dbReference>
<dbReference type="Proteomes" id="UP000013201">
    <property type="component" value="Unassembled WGS sequence"/>
</dbReference>
<evidence type="ECO:0000313" key="3">
    <source>
        <dbReference type="Proteomes" id="UP000013201"/>
    </source>
</evidence>